<feature type="compositionally biased region" description="Polar residues" evidence="29">
    <location>
        <begin position="194"/>
        <end position="210"/>
    </location>
</feature>
<feature type="short sequence motif" description="Q motif" evidence="27">
    <location>
        <begin position="1115"/>
        <end position="1143"/>
    </location>
</feature>
<comment type="similarity">
    <text evidence="24">Belongs to the DIXDC1 family.</text>
</comment>
<feature type="domain" description="Helicase ATP-binding" evidence="34">
    <location>
        <begin position="1146"/>
        <end position="1320"/>
    </location>
</feature>
<dbReference type="InterPro" id="IPR001841">
    <property type="entry name" value="Znf_RING"/>
</dbReference>
<dbReference type="GO" id="GO:0001725">
    <property type="term" value="C:stress fiber"/>
    <property type="evidence" value="ECO:0007669"/>
    <property type="project" value="UniProtKB-SubCell"/>
</dbReference>
<keyword evidence="12 28" id="KW-0347">Helicase</keyword>
<dbReference type="InterPro" id="IPR029071">
    <property type="entry name" value="Ubiquitin-like_domsf"/>
</dbReference>
<evidence type="ECO:0000256" key="10">
    <source>
        <dbReference type="ARBA" id="ARBA00022771"/>
    </source>
</evidence>
<dbReference type="Pfam" id="PF00778">
    <property type="entry name" value="DIX"/>
    <property type="match status" value="1"/>
</dbReference>
<keyword evidence="5" id="KW-0963">Cytoplasm</keyword>
<evidence type="ECO:0000256" key="22">
    <source>
        <dbReference type="ARBA" id="ARBA00047984"/>
    </source>
</evidence>
<dbReference type="Gene3D" id="1.10.720.140">
    <property type="match status" value="1"/>
</dbReference>
<feature type="non-terminal residue" evidence="37">
    <location>
        <position position="1"/>
    </location>
</feature>
<dbReference type="Pfam" id="PF00307">
    <property type="entry name" value="CH"/>
    <property type="match status" value="1"/>
</dbReference>
<dbReference type="InterPro" id="IPR014014">
    <property type="entry name" value="RNA_helicase_DEAD_Q_motif"/>
</dbReference>
<evidence type="ECO:0000259" key="35">
    <source>
        <dbReference type="PROSITE" id="PS51194"/>
    </source>
</evidence>
<keyword evidence="20" id="KW-0206">Cytoskeleton</keyword>
<keyword evidence="15" id="KW-0832">Ubl conjugation</keyword>
<dbReference type="FunFam" id="2.40.240.130:FF:000003">
    <property type="entry name" value="Dixin isoform 1"/>
    <property type="match status" value="1"/>
</dbReference>
<evidence type="ECO:0000259" key="34">
    <source>
        <dbReference type="PROSITE" id="PS51192"/>
    </source>
</evidence>
<dbReference type="InterPro" id="IPR049320">
    <property type="entry name" value="CARP1_2_FYVE"/>
</dbReference>
<dbReference type="FunFam" id="3.40.50.300:FF:000874">
    <property type="entry name" value="RNA helicase"/>
    <property type="match status" value="1"/>
</dbReference>
<dbReference type="Gene3D" id="1.10.418.10">
    <property type="entry name" value="Calponin-like domain"/>
    <property type="match status" value="1"/>
</dbReference>
<dbReference type="SUPFAM" id="SSF47576">
    <property type="entry name" value="Calponin-homology domain, CH-domain"/>
    <property type="match status" value="1"/>
</dbReference>
<keyword evidence="19" id="KW-0009">Actin-binding</keyword>
<dbReference type="PANTHER" id="PTHR24031">
    <property type="entry name" value="RNA HELICASE"/>
    <property type="match status" value="1"/>
</dbReference>
<dbReference type="InterPro" id="IPR055111">
    <property type="entry name" value="RNF34_RFFL_HeH"/>
</dbReference>
<dbReference type="InterPro" id="IPR036872">
    <property type="entry name" value="CH_dom_sf"/>
</dbReference>
<feature type="compositionally biased region" description="Basic and acidic residues" evidence="29">
    <location>
        <begin position="1588"/>
        <end position="1597"/>
    </location>
</feature>
<evidence type="ECO:0000259" key="32">
    <source>
        <dbReference type="PROSITE" id="PS50089"/>
    </source>
</evidence>
<dbReference type="Pfam" id="PF22968">
    <property type="entry name" value="RNF34L-like_3rd"/>
    <property type="match status" value="1"/>
</dbReference>
<dbReference type="CDD" id="cd21213">
    <property type="entry name" value="CH_DIXDC1"/>
    <property type="match status" value="1"/>
</dbReference>
<feature type="domain" description="DEAD-box RNA helicase Q" evidence="36">
    <location>
        <begin position="1115"/>
        <end position="1143"/>
    </location>
</feature>
<feature type="region of interest" description="Disordered" evidence="29">
    <location>
        <begin position="1588"/>
        <end position="1658"/>
    </location>
</feature>
<keyword evidence="16 28" id="KW-0694">RNA-binding</keyword>
<evidence type="ECO:0000256" key="24">
    <source>
        <dbReference type="ARBA" id="ARBA00060765"/>
    </source>
</evidence>
<dbReference type="SMART" id="SM00033">
    <property type="entry name" value="CH"/>
    <property type="match status" value="1"/>
</dbReference>
<evidence type="ECO:0000256" key="5">
    <source>
        <dbReference type="ARBA" id="ARBA00022490"/>
    </source>
</evidence>
<dbReference type="PROSITE" id="PS51192">
    <property type="entry name" value="HELICASE_ATP_BIND_1"/>
    <property type="match status" value="1"/>
</dbReference>
<evidence type="ECO:0000313" key="38">
    <source>
        <dbReference type="Proteomes" id="UP000727407"/>
    </source>
</evidence>
<evidence type="ECO:0000256" key="1">
    <source>
        <dbReference type="ARBA" id="ARBA00004184"/>
    </source>
</evidence>
<keyword evidence="4" id="KW-0217">Developmental protein</keyword>
<dbReference type="OrthoDB" id="30551at2759"/>
<dbReference type="PROSITE" id="PS50841">
    <property type="entry name" value="DIX"/>
    <property type="match status" value="1"/>
</dbReference>
<dbReference type="SUPFAM" id="SSF54236">
    <property type="entry name" value="Ubiquitin-like"/>
    <property type="match status" value="1"/>
</dbReference>
<dbReference type="InterPro" id="IPR057299">
    <property type="entry name" value="RNF34_RFFL_SAP"/>
</dbReference>
<evidence type="ECO:0000256" key="3">
    <source>
        <dbReference type="ARBA" id="ARBA00004529"/>
    </source>
</evidence>
<evidence type="ECO:0000256" key="20">
    <source>
        <dbReference type="ARBA" id="ARBA00023212"/>
    </source>
</evidence>
<dbReference type="SMART" id="SM00021">
    <property type="entry name" value="DAX"/>
    <property type="match status" value="1"/>
</dbReference>
<evidence type="ECO:0000256" key="6">
    <source>
        <dbReference type="ARBA" id="ARBA00022553"/>
    </source>
</evidence>
<dbReference type="GO" id="GO:0016787">
    <property type="term" value="F:hydrolase activity"/>
    <property type="evidence" value="ECO:0007669"/>
    <property type="project" value="UniProtKB-KW"/>
</dbReference>
<evidence type="ECO:0000256" key="11">
    <source>
        <dbReference type="ARBA" id="ARBA00022801"/>
    </source>
</evidence>
<feature type="region of interest" description="Disordered" evidence="29">
    <location>
        <begin position="170"/>
        <end position="255"/>
    </location>
</feature>
<dbReference type="GO" id="GO:0016055">
    <property type="term" value="P:Wnt signaling pathway"/>
    <property type="evidence" value="ECO:0007669"/>
    <property type="project" value="UniProtKB-KW"/>
</dbReference>
<dbReference type="PROSITE" id="PS51195">
    <property type="entry name" value="Q_MOTIF"/>
    <property type="match status" value="1"/>
</dbReference>
<dbReference type="PROSITE" id="PS50089">
    <property type="entry name" value="ZF_RING_2"/>
    <property type="match status" value="1"/>
</dbReference>
<keyword evidence="8" id="KW-0479">Metal-binding</keyword>
<dbReference type="SMART" id="SM01178">
    <property type="entry name" value="DUF4217"/>
    <property type="match status" value="1"/>
</dbReference>
<keyword evidence="10 26" id="KW-0863">Zinc-finger</keyword>
<dbReference type="InterPro" id="IPR025313">
    <property type="entry name" value="SPB4-like_CTE"/>
</dbReference>
<dbReference type="SMART" id="SM00487">
    <property type="entry name" value="DEXDc"/>
    <property type="match status" value="1"/>
</dbReference>
<dbReference type="SMART" id="SM00490">
    <property type="entry name" value="HELICc"/>
    <property type="match status" value="1"/>
</dbReference>
<protein>
    <recommendedName>
        <fullName evidence="28">ATP-dependent RNA helicase</fullName>
        <ecNumber evidence="28">3.6.4.13</ecNumber>
    </recommendedName>
</protein>
<feature type="compositionally biased region" description="Acidic residues" evidence="29">
    <location>
        <begin position="1626"/>
        <end position="1635"/>
    </location>
</feature>
<evidence type="ECO:0000256" key="16">
    <source>
        <dbReference type="ARBA" id="ARBA00022884"/>
    </source>
</evidence>
<dbReference type="FunFam" id="3.30.40.10:FF:000110">
    <property type="entry name" value="E3 ubiquitin-protein ligase RNF34 isoform X1"/>
    <property type="match status" value="1"/>
</dbReference>
<dbReference type="GO" id="GO:0003779">
    <property type="term" value="F:actin binding"/>
    <property type="evidence" value="ECO:0007669"/>
    <property type="project" value="UniProtKB-KW"/>
</dbReference>
<evidence type="ECO:0000256" key="30">
    <source>
        <dbReference type="SAM" id="Phobius"/>
    </source>
</evidence>
<evidence type="ECO:0000256" key="23">
    <source>
        <dbReference type="ARBA" id="ARBA00058710"/>
    </source>
</evidence>
<comment type="catalytic activity">
    <reaction evidence="22 28">
        <text>ATP + H2O = ADP + phosphate + H(+)</text>
        <dbReference type="Rhea" id="RHEA:13065"/>
        <dbReference type="ChEBI" id="CHEBI:15377"/>
        <dbReference type="ChEBI" id="CHEBI:15378"/>
        <dbReference type="ChEBI" id="CHEBI:30616"/>
        <dbReference type="ChEBI" id="CHEBI:43474"/>
        <dbReference type="ChEBI" id="CHEBI:456216"/>
        <dbReference type="EC" id="3.6.4.13"/>
    </reaction>
</comment>
<feature type="domain" description="DIX" evidence="33">
    <location>
        <begin position="970"/>
        <end position="1052"/>
    </location>
</feature>
<dbReference type="PROSITE" id="PS50021">
    <property type="entry name" value="CH"/>
    <property type="match status" value="1"/>
</dbReference>
<keyword evidence="13" id="KW-0862">Zinc</keyword>
<evidence type="ECO:0000313" key="37">
    <source>
        <dbReference type="EMBL" id="KAF5906981.1"/>
    </source>
</evidence>
<evidence type="ECO:0000256" key="9">
    <source>
        <dbReference type="ARBA" id="ARBA00022741"/>
    </source>
</evidence>
<dbReference type="Pfam" id="PF00270">
    <property type="entry name" value="DEAD"/>
    <property type="match status" value="1"/>
</dbReference>
<dbReference type="Pfam" id="PF23632">
    <property type="entry name" value="SAP_RNF34_RFFL"/>
    <property type="match status" value="1"/>
</dbReference>
<feature type="region of interest" description="Disordered" evidence="29">
    <location>
        <begin position="542"/>
        <end position="572"/>
    </location>
</feature>
<dbReference type="InterPro" id="IPR036361">
    <property type="entry name" value="SAP_dom_sf"/>
</dbReference>
<comment type="subcellular location">
    <subcellularLocation>
        <location evidence="2">Cell junction</location>
        <location evidence="2">Focal adhesion</location>
    </subcellularLocation>
    <subcellularLocation>
        <location evidence="3">Cytoplasm</location>
        <location evidence="3">Cytoskeleton</location>
        <location evidence="3">Stress fiber</location>
    </subcellularLocation>
    <subcellularLocation>
        <location evidence="1">Endomembrane system</location>
        <topology evidence="1">Peripheral membrane protein</topology>
    </subcellularLocation>
</comment>
<comment type="caution">
    <text evidence="37">The sequence shown here is derived from an EMBL/GenBank/DDBJ whole genome shotgun (WGS) entry which is preliminary data.</text>
</comment>
<evidence type="ECO:0000256" key="12">
    <source>
        <dbReference type="ARBA" id="ARBA00022806"/>
    </source>
</evidence>
<feature type="non-terminal residue" evidence="37">
    <location>
        <position position="1658"/>
    </location>
</feature>
<evidence type="ECO:0000256" key="15">
    <source>
        <dbReference type="ARBA" id="ARBA00022843"/>
    </source>
</evidence>
<comment type="domain">
    <text evidence="28">The Q motif is unique to and characteristic of the DEAD box family of RNA helicases and controls ATP binding and hydrolysis.</text>
</comment>
<evidence type="ECO:0000256" key="18">
    <source>
        <dbReference type="ARBA" id="ARBA00023054"/>
    </source>
</evidence>
<dbReference type="Pfam" id="PF13920">
    <property type="entry name" value="zf-C3HC4_3"/>
    <property type="match status" value="1"/>
</dbReference>
<evidence type="ECO:0000256" key="25">
    <source>
        <dbReference type="PROSITE-ProRule" id="PRU00069"/>
    </source>
</evidence>
<dbReference type="PROSITE" id="PS51194">
    <property type="entry name" value="HELICASE_CTER"/>
    <property type="match status" value="1"/>
</dbReference>
<dbReference type="FunFam" id="1.10.418.10:FF:000054">
    <property type="entry name" value="Dixin isoform 1"/>
    <property type="match status" value="1"/>
</dbReference>
<feature type="region of interest" description="Disordered" evidence="29">
    <location>
        <begin position="848"/>
        <end position="880"/>
    </location>
</feature>
<dbReference type="GO" id="GO:0012505">
    <property type="term" value="C:endomembrane system"/>
    <property type="evidence" value="ECO:0007669"/>
    <property type="project" value="UniProtKB-SubCell"/>
</dbReference>
<dbReference type="CDD" id="cd18787">
    <property type="entry name" value="SF2_C_DEAD"/>
    <property type="match status" value="1"/>
</dbReference>
<evidence type="ECO:0000256" key="4">
    <source>
        <dbReference type="ARBA" id="ARBA00022473"/>
    </source>
</evidence>
<gene>
    <name evidence="37" type="primary">ddx10</name>
    <name evidence="37" type="ORF">DAT39_003312</name>
</gene>
<dbReference type="Pfam" id="PF21272">
    <property type="entry name" value="FYVE_CARP1-2"/>
    <property type="match status" value="1"/>
</dbReference>
<dbReference type="InterPro" id="IPR038207">
    <property type="entry name" value="DIX_dom_sf"/>
</dbReference>
<dbReference type="Pfam" id="PF00271">
    <property type="entry name" value="Helicase_C"/>
    <property type="match status" value="1"/>
</dbReference>
<evidence type="ECO:0000256" key="28">
    <source>
        <dbReference type="RuleBase" id="RU365068"/>
    </source>
</evidence>
<dbReference type="SUPFAM" id="SSF52540">
    <property type="entry name" value="P-loop containing nucleoside triphosphate hydrolases"/>
    <property type="match status" value="1"/>
</dbReference>
<feature type="region of interest" description="Disordered" evidence="29">
    <location>
        <begin position="589"/>
        <end position="620"/>
    </location>
</feature>
<comment type="function">
    <text evidence="23">Positive effector of the Wnt signaling pathway; activates WNT3A signaling via DVL2. Regulates JNK activation by AXIN1 and DVL2.</text>
</comment>
<dbReference type="EMBL" id="QNUK01000026">
    <property type="protein sequence ID" value="KAF5906981.1"/>
    <property type="molecule type" value="Genomic_DNA"/>
</dbReference>
<evidence type="ECO:0000256" key="21">
    <source>
        <dbReference type="ARBA" id="ARBA00038084"/>
    </source>
</evidence>
<dbReference type="InterPro" id="IPR001158">
    <property type="entry name" value="DIX"/>
</dbReference>
<evidence type="ECO:0000256" key="8">
    <source>
        <dbReference type="ARBA" id="ARBA00022723"/>
    </source>
</evidence>
<feature type="domain" description="Helicase C-terminal" evidence="35">
    <location>
        <begin position="1346"/>
        <end position="1498"/>
    </location>
</feature>
<name>A0A8J4UHW6_CLAMG</name>
<dbReference type="GO" id="GO:0005925">
    <property type="term" value="C:focal adhesion"/>
    <property type="evidence" value="ECO:0007669"/>
    <property type="project" value="UniProtKB-SubCell"/>
</dbReference>
<keyword evidence="30" id="KW-0472">Membrane</keyword>
<dbReference type="PROSITE" id="PS00039">
    <property type="entry name" value="DEAD_ATP_HELICASE"/>
    <property type="match status" value="1"/>
</dbReference>
<reference evidence="37" key="1">
    <citation type="submission" date="2020-07" db="EMBL/GenBank/DDBJ databases">
        <title>Clarias magur genome sequencing, assembly and annotation.</title>
        <authorList>
            <person name="Kushwaha B."/>
            <person name="Kumar R."/>
            <person name="Das P."/>
            <person name="Joshi C.G."/>
            <person name="Kumar D."/>
            <person name="Nagpure N.S."/>
            <person name="Pandey M."/>
            <person name="Agarwal S."/>
            <person name="Srivastava S."/>
            <person name="Singh M."/>
            <person name="Sahoo L."/>
            <person name="Jayasankar P."/>
            <person name="Meher P.K."/>
            <person name="Koringa P.G."/>
            <person name="Iquebal M.A."/>
            <person name="Das S.P."/>
            <person name="Bit A."/>
            <person name="Patnaik S."/>
            <person name="Patel N."/>
            <person name="Shah T.M."/>
            <person name="Hinsu A."/>
            <person name="Jena J.K."/>
        </authorList>
    </citation>
    <scope>NUCLEOTIDE SEQUENCE</scope>
    <source>
        <strain evidence="37">CIFAMagur01</strain>
        <tissue evidence="37">Testis</tissue>
    </source>
</reference>
<keyword evidence="30" id="KW-0812">Transmembrane</keyword>
<evidence type="ECO:0000256" key="29">
    <source>
        <dbReference type="SAM" id="MobiDB-lite"/>
    </source>
</evidence>
<dbReference type="GO" id="GO:0008270">
    <property type="term" value="F:zinc ion binding"/>
    <property type="evidence" value="ECO:0007669"/>
    <property type="project" value="UniProtKB-KW"/>
</dbReference>
<feature type="compositionally biased region" description="Basic residues" evidence="29">
    <location>
        <begin position="931"/>
        <end position="944"/>
    </location>
</feature>
<feature type="region of interest" description="Disordered" evidence="29">
    <location>
        <begin position="928"/>
        <end position="964"/>
    </location>
</feature>
<dbReference type="Pfam" id="PF13959">
    <property type="entry name" value="CTE_SPB4"/>
    <property type="match status" value="1"/>
</dbReference>
<evidence type="ECO:0000256" key="13">
    <source>
        <dbReference type="ARBA" id="ARBA00022833"/>
    </source>
</evidence>
<feature type="compositionally biased region" description="Polar residues" evidence="29">
    <location>
        <begin position="600"/>
        <end position="618"/>
    </location>
</feature>
<keyword evidence="6" id="KW-0597">Phosphoprotein</keyword>
<sequence length="1658" mass="186779">RFNAVRKEDAGQYYCRARNEAGVAECNPQMMEVYDLNIVGIVLGVLVVVLVLLCIIVGIYCAHRKGFFATEKQTGSNYKAPGKADGVDYIRTDDENVCVDCTKQFCGRCWVQPELGPALCQTCRRFIGTGFERSQLMGLKVKELREYLHLHDVPTHTCREKEELVELVLDQKTRSSSRNSSSSSSCSNGCSNSVPQPATSDASQSDTPPSQAAEEPESLTEEDEEEEEDGGEDEDEDDDEDESTDSEETLVHSRRASLSDLSSVDDIEGLTVRQLKEILARNFVNYQGCCEKWELMERVTRLFNDQKDLHNLVSNTKNESGTVAEPAEPSGQEENLCKICMDSPIDCVLLECGHMVTCSKCGKRMSECPICRQSLTENSQVIKMPRSSAVEGSQQLVAYVSWVNAQLRKKPGLKPVSDLRQDLRDGVVLTHLIEIVAGELLEGIHYSPKDNQEKRENVEKVLQFVSSKRIRMPQTSARDIVDGNLKSAMRLILALAAHFKPSASANHRAGAALGRNSTSFSANHRPHSTMAMAQNAAAALAAARNDASRSGRSVQQLRQDWHRRGSSADEEIENPCWSVRALVQQYEGGNGVEETETGDPSLSSSSPNHTPKEPTSLSVDKGQLLSIQLGHAKDNMTSGPGAGQEHDGKCVSNSAWEDQLWEHQEQLEREMVEAKRMVSSLQALLLRGSLPDDDQEVSLSFGEGVENAEQQLVILRSRLDQSMEESLELKKELLRYKQEARNLQGVKDALQQRMTVQESAVLQLKQELLRTSMNRDELAGQNEELHKKLEERNKLLNEYKKELGLKERLLQQQQFKLDEALRKLTESSSQQSDLQRELEYKQRILQELNDRDEDDLPGSPSSSYKNSAAPELSTARSYKGTEELQLVRDSLRSLRNSFGGHDPQHHTLDTLEQGMASLMDRLYTLESQTRQQRKARARSPGHKATHSDRDSLPSSTKMVHSHSSPMLNSSSFTKVLYFTDRSLTPFMINIPKRLGEITLRDFKVAIDREGSYRYHFKALDPEFGTVKEEVFKDEAVVPGWEGKIVAWVEEDHGEGRKPEKIPAGIGCGRKDEPCQSVRTIALVLDVQMLRSLNRNSKILLFCVPLSFCINPKEAIKFSDFPISKKTLKGLLEAQYRQPTEIQRQTIGFALRGKDVLGAAKTGSGKTLAFLIPVLECLYRNQWTAMDGLGALIISPTRELAYQTFEVLRKVGKNHDFSAGLVIGGKDLKDELLKIHRTNIIICTPGRLLQHMDENSSFHVSDLHMLVLDEADRILDMGFADTLNAIVENLPKTRQTLLFSATQTKSVKDLARLSLKDPEYVWVHEQAKFSTPATLEQSYVVCELHEKVDMLFSFLRSHLQKKIIVFFACCKEVQYMFRVFCRLRPGISVLALHGKQPQMKRVEVYNDFVRKKAAVLFATDIAARGLDFPAVNWVLQFDCPEDANTYIHRVGRTARYKEGGEALLILLPSEEKGMIAQLQEKKVPVNKIQVNPEKLTCVRQKLEAFLAQEKEQKERAQRCFVSYLRSVFLMKNKDVFDVFQLKLPEYATSLGLAVPPRVRFLNKAQKQKDEVTQEISTAADADSDEELKRFKSQFKRDQSSSSESQSEEEDSDEEEEQVKSAGQFCSADDDDDEDLNNMDLLTVKRKDVFNVGEDQEEEE</sequence>
<dbReference type="InterPro" id="IPR027417">
    <property type="entry name" value="P-loop_NTPase"/>
</dbReference>
<keyword evidence="38" id="KW-1185">Reference proteome</keyword>
<feature type="compositionally biased region" description="Low complexity" evidence="29">
    <location>
        <begin position="174"/>
        <end position="193"/>
    </location>
</feature>
<dbReference type="Gene3D" id="3.40.50.300">
    <property type="entry name" value="P-loop containing nucleotide triphosphate hydrolases"/>
    <property type="match status" value="2"/>
</dbReference>
<dbReference type="SUPFAM" id="SSF57850">
    <property type="entry name" value="RING/U-box"/>
    <property type="match status" value="1"/>
</dbReference>
<keyword evidence="9 28" id="KW-0547">Nucleotide-binding</keyword>
<dbReference type="EC" id="3.6.4.13" evidence="28"/>
<feature type="compositionally biased region" description="Acidic residues" evidence="29">
    <location>
        <begin position="214"/>
        <end position="248"/>
    </location>
</feature>
<organism evidence="37 38">
    <name type="scientific">Clarias magur</name>
    <name type="common">Asian catfish</name>
    <name type="synonym">Macropteronotus magur</name>
    <dbReference type="NCBI Taxonomy" id="1594786"/>
    <lineage>
        <taxon>Eukaryota</taxon>
        <taxon>Metazoa</taxon>
        <taxon>Chordata</taxon>
        <taxon>Craniata</taxon>
        <taxon>Vertebrata</taxon>
        <taxon>Euteleostomi</taxon>
        <taxon>Actinopterygii</taxon>
        <taxon>Neopterygii</taxon>
        <taxon>Teleostei</taxon>
        <taxon>Ostariophysi</taxon>
        <taxon>Siluriformes</taxon>
        <taxon>Clariidae</taxon>
        <taxon>Clarias</taxon>
    </lineage>
</organism>
<dbReference type="InterPro" id="IPR001650">
    <property type="entry name" value="Helicase_C-like"/>
</dbReference>
<evidence type="ECO:0000256" key="17">
    <source>
        <dbReference type="ARBA" id="ARBA00022949"/>
    </source>
</evidence>
<keyword evidence="17" id="KW-0965">Cell junction</keyword>
<evidence type="ECO:0000256" key="14">
    <source>
        <dbReference type="ARBA" id="ARBA00022840"/>
    </source>
</evidence>
<dbReference type="InterPro" id="IPR013083">
    <property type="entry name" value="Znf_RING/FYVE/PHD"/>
</dbReference>
<keyword evidence="7 25" id="KW-0879">Wnt signaling pathway</keyword>
<feature type="domain" description="RING-type" evidence="32">
    <location>
        <begin position="337"/>
        <end position="372"/>
    </location>
</feature>
<evidence type="ECO:0000256" key="2">
    <source>
        <dbReference type="ARBA" id="ARBA00004246"/>
    </source>
</evidence>
<dbReference type="Proteomes" id="UP000727407">
    <property type="component" value="Unassembled WGS sequence"/>
</dbReference>
<feature type="compositionally biased region" description="Polar residues" evidence="29">
    <location>
        <begin position="548"/>
        <end position="558"/>
    </location>
</feature>
<keyword evidence="18" id="KW-0175">Coiled coil</keyword>
<dbReference type="Gene3D" id="2.40.240.130">
    <property type="match status" value="1"/>
</dbReference>
<evidence type="ECO:0000259" key="33">
    <source>
        <dbReference type="PROSITE" id="PS50841"/>
    </source>
</evidence>
<dbReference type="GO" id="GO:0003723">
    <property type="term" value="F:RNA binding"/>
    <property type="evidence" value="ECO:0007669"/>
    <property type="project" value="UniProtKB-UniRule"/>
</dbReference>
<dbReference type="InterPro" id="IPR000629">
    <property type="entry name" value="RNA-helicase_DEAD-box_CS"/>
</dbReference>
<dbReference type="SMART" id="SM00184">
    <property type="entry name" value="RING"/>
    <property type="match status" value="1"/>
</dbReference>
<dbReference type="SUPFAM" id="SSF68906">
    <property type="entry name" value="SAP domain"/>
    <property type="match status" value="1"/>
</dbReference>
<dbReference type="CDD" id="cd17941">
    <property type="entry name" value="DEADc_DDX10"/>
    <property type="match status" value="1"/>
</dbReference>
<evidence type="ECO:0000259" key="31">
    <source>
        <dbReference type="PROSITE" id="PS50021"/>
    </source>
</evidence>
<feature type="compositionally biased region" description="Acidic residues" evidence="29">
    <location>
        <begin position="1604"/>
        <end position="1615"/>
    </location>
</feature>
<proteinExistence type="inferred from homology"/>
<dbReference type="Gene3D" id="3.30.40.10">
    <property type="entry name" value="Zinc/RING finger domain, C3HC4 (zinc finger)"/>
    <property type="match status" value="1"/>
</dbReference>
<dbReference type="InterPro" id="IPR014001">
    <property type="entry name" value="Helicase_ATP-bd"/>
</dbReference>
<dbReference type="InterPro" id="IPR001715">
    <property type="entry name" value="CH_dom"/>
</dbReference>
<evidence type="ECO:0000256" key="7">
    <source>
        <dbReference type="ARBA" id="ARBA00022687"/>
    </source>
</evidence>
<evidence type="ECO:0000259" key="36">
    <source>
        <dbReference type="PROSITE" id="PS51195"/>
    </source>
</evidence>
<evidence type="ECO:0000256" key="26">
    <source>
        <dbReference type="PROSITE-ProRule" id="PRU00175"/>
    </source>
</evidence>
<dbReference type="GO" id="GO:0005524">
    <property type="term" value="F:ATP binding"/>
    <property type="evidence" value="ECO:0007669"/>
    <property type="project" value="UniProtKB-UniRule"/>
</dbReference>
<evidence type="ECO:0000256" key="27">
    <source>
        <dbReference type="PROSITE-ProRule" id="PRU00552"/>
    </source>
</evidence>
<comment type="function">
    <text evidence="28">RNA helicase.</text>
</comment>
<comment type="similarity">
    <text evidence="21">Belongs to the DEAD box helicase family. DDX10/DBP4 subfamily.</text>
</comment>
<keyword evidence="30" id="KW-1133">Transmembrane helix</keyword>
<accession>A0A8J4UHW6</accession>
<keyword evidence="11 28" id="KW-0378">Hydrolase</keyword>
<feature type="domain" description="Calponin-homology (CH)" evidence="31">
    <location>
        <begin position="393"/>
        <end position="500"/>
    </location>
</feature>
<evidence type="ECO:0000256" key="19">
    <source>
        <dbReference type="ARBA" id="ARBA00023203"/>
    </source>
</evidence>
<dbReference type="FunFam" id="3.40.50.300:FF:001089">
    <property type="entry name" value="RNA helicase"/>
    <property type="match status" value="1"/>
</dbReference>
<feature type="transmembrane region" description="Helical" evidence="30">
    <location>
        <begin position="38"/>
        <end position="60"/>
    </location>
</feature>
<dbReference type="GO" id="GO:0003724">
    <property type="term" value="F:RNA helicase activity"/>
    <property type="evidence" value="ECO:0007669"/>
    <property type="project" value="UniProtKB-EC"/>
</dbReference>
<keyword evidence="14 28" id="KW-0067">ATP-binding</keyword>
<dbReference type="InterPro" id="IPR011545">
    <property type="entry name" value="DEAD/DEAH_box_helicase_dom"/>
</dbReference>